<dbReference type="KEGG" id="chy:CHY_1661"/>
<gene>
    <name evidence="1" type="ordered locus">CHY_1661</name>
</gene>
<keyword evidence="2" id="KW-1185">Reference proteome</keyword>
<name>Q3ABK3_CARHZ</name>
<reference evidence="1 2" key="1">
    <citation type="journal article" date="2005" name="PLoS Genet.">
        <title>Life in hot carbon monoxide: the complete genome sequence of Carboxydothermus hydrogenoformans Z-2901.</title>
        <authorList>
            <person name="Wu M."/>
            <person name="Ren Q."/>
            <person name="Durkin A.S."/>
            <person name="Daugherty S.C."/>
            <person name="Brinkac L.M."/>
            <person name="Dodson R.J."/>
            <person name="Madupu R."/>
            <person name="Sullivan S.A."/>
            <person name="Kolonay J.F."/>
            <person name="Haft D.H."/>
            <person name="Nelson W.C."/>
            <person name="Tallon L.J."/>
            <person name="Jones K.M."/>
            <person name="Ulrich L.E."/>
            <person name="Gonzalez J.M."/>
            <person name="Zhulin I.B."/>
            <person name="Robb F.T."/>
            <person name="Eisen J.A."/>
        </authorList>
    </citation>
    <scope>NUCLEOTIDE SEQUENCE [LARGE SCALE GENOMIC DNA]</scope>
    <source>
        <strain evidence="2">ATCC BAA-161 / DSM 6008 / Z-2901</strain>
    </source>
</reference>
<dbReference type="OrthoDB" id="1767129at2"/>
<dbReference type="RefSeq" id="WP_011344556.1">
    <property type="nucleotide sequence ID" value="NC_007503.1"/>
</dbReference>
<dbReference type="EMBL" id="CP000141">
    <property type="protein sequence ID" value="ABB14935.1"/>
    <property type="molecule type" value="Genomic_DNA"/>
</dbReference>
<dbReference type="AlphaFoldDB" id="Q3ABK3"/>
<dbReference type="STRING" id="246194.CHY_1661"/>
<dbReference type="HOGENOM" id="CLU_167453_0_0_9"/>
<sequence length="117" mass="13229">MAFKINGQVMPTPQDIGLEWYVLTKSGRVASGKMTMEYVAQKRKLNCKYTLLKESQLNAIKAQIYQPGRVFFTVTYDDTDGEKTITCYAGAIKAKPLTRDSSGEMLYENVEFALIEQ</sequence>
<protein>
    <submittedName>
        <fullName evidence="1">Uncharacterized protein</fullName>
    </submittedName>
</protein>
<evidence type="ECO:0000313" key="2">
    <source>
        <dbReference type="Proteomes" id="UP000002706"/>
    </source>
</evidence>
<proteinExistence type="predicted"/>
<dbReference type="Proteomes" id="UP000002706">
    <property type="component" value="Chromosome"/>
</dbReference>
<organism evidence="1 2">
    <name type="scientific">Carboxydothermus hydrogenoformans (strain ATCC BAA-161 / DSM 6008 / Z-2901)</name>
    <dbReference type="NCBI Taxonomy" id="246194"/>
    <lineage>
        <taxon>Bacteria</taxon>
        <taxon>Bacillati</taxon>
        <taxon>Bacillota</taxon>
        <taxon>Clostridia</taxon>
        <taxon>Thermoanaerobacterales</taxon>
        <taxon>Thermoanaerobacteraceae</taxon>
        <taxon>Carboxydothermus</taxon>
    </lineage>
</organism>
<dbReference type="InParanoid" id="Q3ABK3"/>
<evidence type="ECO:0000313" key="1">
    <source>
        <dbReference type="EMBL" id="ABB14935.1"/>
    </source>
</evidence>
<accession>Q3ABK3</accession>